<keyword evidence="2" id="KW-0812">Transmembrane</keyword>
<evidence type="ECO:0000256" key="3">
    <source>
        <dbReference type="SAM" id="SignalP"/>
    </source>
</evidence>
<protein>
    <recommendedName>
        <fullName evidence="6">Mid2 domain-containing protein</fullName>
    </recommendedName>
</protein>
<evidence type="ECO:0000313" key="4">
    <source>
        <dbReference type="EMBL" id="KAF2004983.1"/>
    </source>
</evidence>
<feature type="transmembrane region" description="Helical" evidence="2">
    <location>
        <begin position="204"/>
        <end position="226"/>
    </location>
</feature>
<keyword evidence="2" id="KW-0472">Membrane</keyword>
<evidence type="ECO:0000313" key="5">
    <source>
        <dbReference type="Proteomes" id="UP000799779"/>
    </source>
</evidence>
<keyword evidence="2" id="KW-1133">Transmembrane helix</keyword>
<dbReference type="Proteomes" id="UP000799779">
    <property type="component" value="Unassembled WGS sequence"/>
</dbReference>
<feature type="compositionally biased region" description="Polar residues" evidence="1">
    <location>
        <begin position="254"/>
        <end position="268"/>
    </location>
</feature>
<feature type="chain" id="PRO_5025440551" description="Mid2 domain-containing protein" evidence="3">
    <location>
        <begin position="20"/>
        <end position="282"/>
    </location>
</feature>
<feature type="region of interest" description="Disordered" evidence="1">
    <location>
        <begin position="237"/>
        <end position="282"/>
    </location>
</feature>
<feature type="region of interest" description="Disordered" evidence="1">
    <location>
        <begin position="40"/>
        <end position="137"/>
    </location>
</feature>
<evidence type="ECO:0000256" key="2">
    <source>
        <dbReference type="SAM" id="Phobius"/>
    </source>
</evidence>
<evidence type="ECO:0008006" key="6">
    <source>
        <dbReference type="Google" id="ProtNLM"/>
    </source>
</evidence>
<feature type="compositionally biased region" description="Low complexity" evidence="1">
    <location>
        <begin position="62"/>
        <end position="107"/>
    </location>
</feature>
<gene>
    <name evidence="4" type="ORF">P154DRAFT_425561</name>
</gene>
<dbReference type="AlphaFoldDB" id="A0A6A5WT27"/>
<feature type="signal peptide" evidence="3">
    <location>
        <begin position="1"/>
        <end position="19"/>
    </location>
</feature>
<dbReference type="EMBL" id="ML977565">
    <property type="protein sequence ID" value="KAF2004983.1"/>
    <property type="molecule type" value="Genomic_DNA"/>
</dbReference>
<accession>A0A6A5WT27</accession>
<organism evidence="4 5">
    <name type="scientific">Amniculicola lignicola CBS 123094</name>
    <dbReference type="NCBI Taxonomy" id="1392246"/>
    <lineage>
        <taxon>Eukaryota</taxon>
        <taxon>Fungi</taxon>
        <taxon>Dikarya</taxon>
        <taxon>Ascomycota</taxon>
        <taxon>Pezizomycotina</taxon>
        <taxon>Dothideomycetes</taxon>
        <taxon>Pleosporomycetidae</taxon>
        <taxon>Pleosporales</taxon>
        <taxon>Amniculicolaceae</taxon>
        <taxon>Amniculicola</taxon>
    </lineage>
</organism>
<keyword evidence="3" id="KW-0732">Signal</keyword>
<dbReference type="PRINTS" id="PR01217">
    <property type="entry name" value="PRICHEXTENSN"/>
</dbReference>
<name>A0A6A5WT27_9PLEO</name>
<proteinExistence type="predicted"/>
<keyword evidence="5" id="KW-1185">Reference proteome</keyword>
<sequence length="282" mass="28613">MRRSWALFALLFFVALTSALDLSAFNIDGIEAYLHHGEKRQASGTGSAQESTPSTPAPSSTPAPDSSSEETPTSTPTPASETPSSETPSATPTPDPSSETPAPSSSARQTSAPVTSNTPSSSPGATKTSKTPVVHSTPLVSTTVENFLTVYTTVSNGQQVEITSSTSRTVLHTTGQALSTEAASLPNPGNGGGGSGLSGSNKKIIGGVVGGVGGAILLGGLAIVCWRIWGRKKRVSEDDDDLMAGTGSALGDKSSGSPNTPFQSNLEQYHNPGGRPNAAANF</sequence>
<evidence type="ECO:0000256" key="1">
    <source>
        <dbReference type="SAM" id="MobiDB-lite"/>
    </source>
</evidence>
<dbReference type="OrthoDB" id="5425782at2759"/>
<feature type="compositionally biased region" description="Polar residues" evidence="1">
    <location>
        <begin position="108"/>
        <end position="131"/>
    </location>
</feature>
<reference evidence="4" key="1">
    <citation type="journal article" date="2020" name="Stud. Mycol.">
        <title>101 Dothideomycetes genomes: a test case for predicting lifestyles and emergence of pathogens.</title>
        <authorList>
            <person name="Haridas S."/>
            <person name="Albert R."/>
            <person name="Binder M."/>
            <person name="Bloem J."/>
            <person name="Labutti K."/>
            <person name="Salamov A."/>
            <person name="Andreopoulos B."/>
            <person name="Baker S."/>
            <person name="Barry K."/>
            <person name="Bills G."/>
            <person name="Bluhm B."/>
            <person name="Cannon C."/>
            <person name="Castanera R."/>
            <person name="Culley D."/>
            <person name="Daum C."/>
            <person name="Ezra D."/>
            <person name="Gonzalez J."/>
            <person name="Henrissat B."/>
            <person name="Kuo A."/>
            <person name="Liang C."/>
            <person name="Lipzen A."/>
            <person name="Lutzoni F."/>
            <person name="Magnuson J."/>
            <person name="Mondo S."/>
            <person name="Nolan M."/>
            <person name="Ohm R."/>
            <person name="Pangilinan J."/>
            <person name="Park H.-J."/>
            <person name="Ramirez L."/>
            <person name="Alfaro M."/>
            <person name="Sun H."/>
            <person name="Tritt A."/>
            <person name="Yoshinaga Y."/>
            <person name="Zwiers L.-H."/>
            <person name="Turgeon B."/>
            <person name="Goodwin S."/>
            <person name="Spatafora J."/>
            <person name="Crous P."/>
            <person name="Grigoriev I."/>
        </authorList>
    </citation>
    <scope>NUCLEOTIDE SEQUENCE</scope>
    <source>
        <strain evidence="4">CBS 123094</strain>
    </source>
</reference>